<sequence>MIVRNTVWGWPVVVEMTLLAIASLAVVWAYYFWRRGDTRYAAVGGVLGVLFPAIALGILASELLKPPTAGMLVLPIFNPNGNHFSWMVWGATGISLLILWSLLFTLPMIRPLAKIAVWGRNRAVMNVLGLLMAAFGVYVALYTGLLLAYERGVPFWHSASVPLLAFFMGLAAGSGLYALLGKTEAGRWTAIGSGLTVLTYGAHLHLSTLGPSAAMFSAAGAMSDPLTTGGLILALAAATLTTWGKKPALAAGGALAIMAVFLIRASLILWGAWEFP</sequence>
<keyword evidence="4 7" id="KW-0812">Transmembrane</keyword>
<keyword evidence="3" id="KW-1003">Cell membrane</keyword>
<dbReference type="Pfam" id="PF03916">
    <property type="entry name" value="NrfD"/>
    <property type="match status" value="1"/>
</dbReference>
<protein>
    <submittedName>
        <fullName evidence="8">Polysulfide reductase NrfD</fullName>
    </submittedName>
</protein>
<name>A0A7L4P737_9CREN</name>
<evidence type="ECO:0000256" key="4">
    <source>
        <dbReference type="ARBA" id="ARBA00022692"/>
    </source>
</evidence>
<keyword evidence="6 7" id="KW-0472">Membrane</keyword>
<evidence type="ECO:0000256" key="2">
    <source>
        <dbReference type="ARBA" id="ARBA00008929"/>
    </source>
</evidence>
<keyword evidence="9" id="KW-1185">Reference proteome</keyword>
<reference evidence="8 9" key="1">
    <citation type="journal article" date="2020" name="Nat. Commun.">
        <title>The structures of two archaeal type IV pili illuminate evolutionary relationships.</title>
        <authorList>
            <person name="Wang F."/>
            <person name="Baquero D.P."/>
            <person name="Su Z."/>
            <person name="Beltran L.C."/>
            <person name="Prangishvili D."/>
            <person name="Krupovic M."/>
            <person name="Egelman E.H."/>
        </authorList>
    </citation>
    <scope>NUCLEOTIDE SEQUENCE [LARGE SCALE GENOMIC DNA]</scope>
    <source>
        <strain evidence="8 9">2GA</strain>
    </source>
</reference>
<dbReference type="RefSeq" id="WP_011900410.1">
    <property type="nucleotide sequence ID" value="NZ_JAAVJF010000001.1"/>
</dbReference>
<evidence type="ECO:0000256" key="3">
    <source>
        <dbReference type="ARBA" id="ARBA00022475"/>
    </source>
</evidence>
<gene>
    <name evidence="8" type="primary">nrfD</name>
    <name evidence="8" type="ORF">HC235_01010</name>
</gene>
<comment type="subcellular location">
    <subcellularLocation>
        <location evidence="1">Cell membrane</location>
        <topology evidence="1">Multi-pass membrane protein</topology>
    </subcellularLocation>
</comment>
<comment type="similarity">
    <text evidence="2">Belongs to the NrfD family.</text>
</comment>
<dbReference type="GeneID" id="5056169"/>
<evidence type="ECO:0000313" key="8">
    <source>
        <dbReference type="EMBL" id="NYR14573.1"/>
    </source>
</evidence>
<comment type="caution">
    <text evidence="8">The sequence shown here is derived from an EMBL/GenBank/DDBJ whole genome shotgun (WGS) entry which is preliminary data.</text>
</comment>
<feature type="transmembrane region" description="Helical" evidence="7">
    <location>
        <begin position="250"/>
        <end position="273"/>
    </location>
</feature>
<dbReference type="GO" id="GO:0005886">
    <property type="term" value="C:plasma membrane"/>
    <property type="evidence" value="ECO:0007669"/>
    <property type="project" value="UniProtKB-SubCell"/>
</dbReference>
<evidence type="ECO:0000256" key="5">
    <source>
        <dbReference type="ARBA" id="ARBA00022989"/>
    </source>
</evidence>
<evidence type="ECO:0000256" key="1">
    <source>
        <dbReference type="ARBA" id="ARBA00004651"/>
    </source>
</evidence>
<evidence type="ECO:0000256" key="6">
    <source>
        <dbReference type="ARBA" id="ARBA00023136"/>
    </source>
</evidence>
<feature type="transmembrane region" description="Helical" evidence="7">
    <location>
        <begin position="12"/>
        <end position="33"/>
    </location>
</feature>
<dbReference type="EMBL" id="JAAVJF010000001">
    <property type="protein sequence ID" value="NYR14573.1"/>
    <property type="molecule type" value="Genomic_DNA"/>
</dbReference>
<feature type="transmembrane region" description="Helical" evidence="7">
    <location>
        <begin position="40"/>
        <end position="64"/>
    </location>
</feature>
<dbReference type="InterPro" id="IPR005614">
    <property type="entry name" value="NrfD-like"/>
</dbReference>
<proteinExistence type="inferred from homology"/>
<dbReference type="OMA" id="VWGATGI"/>
<evidence type="ECO:0000313" key="9">
    <source>
        <dbReference type="Proteomes" id="UP000554766"/>
    </source>
</evidence>
<organism evidence="8 9">
    <name type="scientific">Pyrobaculum arsenaticum</name>
    <dbReference type="NCBI Taxonomy" id="121277"/>
    <lineage>
        <taxon>Archaea</taxon>
        <taxon>Thermoproteota</taxon>
        <taxon>Thermoprotei</taxon>
        <taxon>Thermoproteales</taxon>
        <taxon>Thermoproteaceae</taxon>
        <taxon>Pyrobaculum</taxon>
    </lineage>
</organism>
<accession>A0A7L4P737</accession>
<feature type="transmembrane region" description="Helical" evidence="7">
    <location>
        <begin position="84"/>
        <end position="106"/>
    </location>
</feature>
<feature type="transmembrane region" description="Helical" evidence="7">
    <location>
        <begin position="187"/>
        <end position="206"/>
    </location>
</feature>
<feature type="transmembrane region" description="Helical" evidence="7">
    <location>
        <begin position="155"/>
        <end position="180"/>
    </location>
</feature>
<keyword evidence="5 7" id="KW-1133">Transmembrane helix</keyword>
<dbReference type="Gene3D" id="1.20.1630.10">
    <property type="entry name" value="Formate dehydrogenase/DMSO reductase domain"/>
    <property type="match status" value="1"/>
</dbReference>
<feature type="transmembrane region" description="Helical" evidence="7">
    <location>
        <begin position="226"/>
        <end position="243"/>
    </location>
</feature>
<evidence type="ECO:0000256" key="7">
    <source>
        <dbReference type="SAM" id="Phobius"/>
    </source>
</evidence>
<dbReference type="AlphaFoldDB" id="A0A7L4P737"/>
<dbReference type="Proteomes" id="UP000554766">
    <property type="component" value="Unassembled WGS sequence"/>
</dbReference>
<feature type="transmembrane region" description="Helical" evidence="7">
    <location>
        <begin position="127"/>
        <end position="149"/>
    </location>
</feature>